<protein>
    <recommendedName>
        <fullName evidence="3">DUF2383 domain-containing protein</fullName>
    </recommendedName>
</protein>
<dbReference type="Pfam" id="PF09537">
    <property type="entry name" value="DUF2383"/>
    <property type="match status" value="1"/>
</dbReference>
<evidence type="ECO:0000256" key="2">
    <source>
        <dbReference type="SAM" id="Phobius"/>
    </source>
</evidence>
<dbReference type="InterPro" id="IPR012347">
    <property type="entry name" value="Ferritin-like"/>
</dbReference>
<feature type="domain" description="DUF2383" evidence="3">
    <location>
        <begin position="30"/>
        <end position="136"/>
    </location>
</feature>
<evidence type="ECO:0000256" key="1">
    <source>
        <dbReference type="SAM" id="MobiDB-lite"/>
    </source>
</evidence>
<keyword evidence="2" id="KW-0812">Transmembrane</keyword>
<feature type="transmembrane region" description="Helical" evidence="2">
    <location>
        <begin position="158"/>
        <end position="186"/>
    </location>
</feature>
<reference evidence="4" key="1">
    <citation type="submission" date="2021-02" db="EMBL/GenBank/DDBJ databases">
        <authorList>
            <person name="Nowell W R."/>
        </authorList>
    </citation>
    <scope>NUCLEOTIDE SEQUENCE</scope>
</reference>
<dbReference type="NCBIfam" id="TIGR02284">
    <property type="entry name" value="PA2169 family four-helix-bundle protein"/>
    <property type="match status" value="1"/>
</dbReference>
<evidence type="ECO:0000259" key="3">
    <source>
        <dbReference type="Pfam" id="PF09537"/>
    </source>
</evidence>
<sequence length="413" mass="44600">MSSNTATGSLATNIAGDEAAALRRKAAEKCQVVLEGLHDSFDGYKQCAADTKDTAMRLLFDKIALSRADLISQLSNSIRVDLGVEPVKSGSALAAAHRTWIDVKAWFTDGRDKSAIVSEVHKGEAVLIKLYETAIEDQDILPKLTTGNRVMVSFDPLIGVRVTTIGLVVGVICAVTAAAIAIPIILKNTQDPQVVAKATLRVALDRSIVYYESDQFYDKQATLRDLVQSLNDHFRQSNLSTSFVNFVILKFTHRPFLIDPSGNQTNQDRPSIVAVEGVIYFTQNHTAVEILAAVDDYSRYVTLITRDGKPSSRLGTFSRLYSFATNTTSDQLPEFRAKLLTSVDISPDEESMVPEESILFLTPIQDSSDSTNGVTLLSTVATTTIGPTSSSGATTTGTQTSSSTASTVTNLFG</sequence>
<keyword evidence="2" id="KW-1133">Transmembrane helix</keyword>
<dbReference type="EMBL" id="CAJNOR010000292">
    <property type="protein sequence ID" value="CAF0870048.1"/>
    <property type="molecule type" value="Genomic_DNA"/>
</dbReference>
<dbReference type="Proteomes" id="UP000663828">
    <property type="component" value="Unassembled WGS sequence"/>
</dbReference>
<evidence type="ECO:0000313" key="5">
    <source>
        <dbReference type="Proteomes" id="UP000663828"/>
    </source>
</evidence>
<feature type="region of interest" description="Disordered" evidence="1">
    <location>
        <begin position="387"/>
        <end position="413"/>
    </location>
</feature>
<accession>A0A813X3M3</accession>
<comment type="caution">
    <text evidence="4">The sequence shown here is derived from an EMBL/GenBank/DDBJ whole genome shotgun (WGS) entry which is preliminary data.</text>
</comment>
<dbReference type="Gene3D" id="1.20.1260.10">
    <property type="match status" value="1"/>
</dbReference>
<dbReference type="InterPro" id="IPR019052">
    <property type="entry name" value="DUF2383"/>
</dbReference>
<evidence type="ECO:0000313" key="4">
    <source>
        <dbReference type="EMBL" id="CAF0870048.1"/>
    </source>
</evidence>
<dbReference type="AlphaFoldDB" id="A0A813X3M3"/>
<keyword evidence="2" id="KW-0472">Membrane</keyword>
<dbReference type="InterPro" id="IPR011971">
    <property type="entry name" value="CHP02284"/>
</dbReference>
<organism evidence="4 5">
    <name type="scientific">Adineta ricciae</name>
    <name type="common">Rotifer</name>
    <dbReference type="NCBI Taxonomy" id="249248"/>
    <lineage>
        <taxon>Eukaryota</taxon>
        <taxon>Metazoa</taxon>
        <taxon>Spiralia</taxon>
        <taxon>Gnathifera</taxon>
        <taxon>Rotifera</taxon>
        <taxon>Eurotatoria</taxon>
        <taxon>Bdelloidea</taxon>
        <taxon>Adinetida</taxon>
        <taxon>Adinetidae</taxon>
        <taxon>Adineta</taxon>
    </lineage>
</organism>
<name>A0A813X3M3_ADIRI</name>
<gene>
    <name evidence="4" type="ORF">XAT740_LOCUS6445</name>
</gene>
<proteinExistence type="predicted"/>
<keyword evidence="5" id="KW-1185">Reference proteome</keyword>